<evidence type="ECO:0000256" key="5">
    <source>
        <dbReference type="ARBA" id="ARBA00047317"/>
    </source>
</evidence>
<dbReference type="PATRIC" id="fig|1300349.4.peg.664"/>
<proteinExistence type="inferred from homology"/>
<dbReference type="CDD" id="cd00887">
    <property type="entry name" value="MoeA"/>
    <property type="match status" value="1"/>
</dbReference>
<dbReference type="InterPro" id="IPR036135">
    <property type="entry name" value="MoeA_linker/N_sf"/>
</dbReference>
<dbReference type="Proteomes" id="UP000092484">
    <property type="component" value="Unassembled WGS sequence"/>
</dbReference>
<dbReference type="Pfam" id="PF03453">
    <property type="entry name" value="MoeA_N"/>
    <property type="match status" value="1"/>
</dbReference>
<dbReference type="GO" id="GO:0006777">
    <property type="term" value="P:Mo-molybdopterin cofactor biosynthetic process"/>
    <property type="evidence" value="ECO:0007669"/>
    <property type="project" value="UniProtKB-UniRule"/>
</dbReference>
<dbReference type="InterPro" id="IPR008284">
    <property type="entry name" value="MoCF_biosynth_CS"/>
</dbReference>
<dbReference type="EMBL" id="LZYB01000001">
    <property type="protein sequence ID" value="OBV12537.1"/>
    <property type="molecule type" value="Genomic_DNA"/>
</dbReference>
<dbReference type="EC" id="2.10.1.1" evidence="6"/>
<evidence type="ECO:0000256" key="3">
    <source>
        <dbReference type="ARBA" id="ARBA00010763"/>
    </source>
</evidence>
<keyword evidence="6" id="KW-0460">Magnesium</keyword>
<dbReference type="InterPro" id="IPR036688">
    <property type="entry name" value="MoeA_C_domain_IV_sf"/>
</dbReference>
<dbReference type="Gene3D" id="2.40.340.10">
    <property type="entry name" value="MoeA, C-terminal, domain IV"/>
    <property type="match status" value="1"/>
</dbReference>
<comment type="function">
    <text evidence="1 6">Catalyzes the insertion of molybdate into adenylated molybdopterin with the concomitant release of AMP.</text>
</comment>
<dbReference type="InterPro" id="IPR005111">
    <property type="entry name" value="MoeA_C_domain_IV"/>
</dbReference>
<evidence type="ECO:0000259" key="7">
    <source>
        <dbReference type="SMART" id="SM00852"/>
    </source>
</evidence>
<dbReference type="InterPro" id="IPR036425">
    <property type="entry name" value="MoaB/Mog-like_dom_sf"/>
</dbReference>
<comment type="cofactor">
    <cofactor evidence="6">
        <name>Mg(2+)</name>
        <dbReference type="ChEBI" id="CHEBI:18420"/>
    </cofactor>
</comment>
<evidence type="ECO:0000313" key="8">
    <source>
        <dbReference type="EMBL" id="OBV12537.1"/>
    </source>
</evidence>
<dbReference type="Gene3D" id="2.170.190.11">
    <property type="entry name" value="Molybdopterin biosynthesis moea protein, domain 3"/>
    <property type="match status" value="1"/>
</dbReference>
<gene>
    <name evidence="8" type="ORF">I603_0668</name>
</gene>
<name>A0A1A7BM40_9SPHN</name>
<dbReference type="Pfam" id="PF03454">
    <property type="entry name" value="MoeA_C"/>
    <property type="match status" value="1"/>
</dbReference>
<dbReference type="PANTHER" id="PTHR10192:SF5">
    <property type="entry name" value="GEPHYRIN"/>
    <property type="match status" value="1"/>
</dbReference>
<keyword evidence="6" id="KW-0479">Metal-binding</keyword>
<dbReference type="GO" id="GO:0005829">
    <property type="term" value="C:cytosol"/>
    <property type="evidence" value="ECO:0007669"/>
    <property type="project" value="TreeGrafter"/>
</dbReference>
<accession>A0A1A7BM40</accession>
<dbReference type="Gene3D" id="3.90.105.10">
    <property type="entry name" value="Molybdopterin biosynthesis moea protein, domain 2"/>
    <property type="match status" value="1"/>
</dbReference>
<dbReference type="AlphaFoldDB" id="A0A1A7BM40"/>
<dbReference type="SUPFAM" id="SSF53218">
    <property type="entry name" value="Molybdenum cofactor biosynthesis proteins"/>
    <property type="match status" value="1"/>
</dbReference>
<dbReference type="SUPFAM" id="SSF63882">
    <property type="entry name" value="MoeA N-terminal region -like"/>
    <property type="match status" value="1"/>
</dbReference>
<comment type="pathway">
    <text evidence="2 6">Cofactor biosynthesis; molybdopterin biosynthesis.</text>
</comment>
<dbReference type="STRING" id="1300349.I603_0668"/>
<dbReference type="PROSITE" id="PS01079">
    <property type="entry name" value="MOCF_BIOSYNTHESIS_2"/>
    <property type="match status" value="1"/>
</dbReference>
<evidence type="ECO:0000256" key="6">
    <source>
        <dbReference type="RuleBase" id="RU365090"/>
    </source>
</evidence>
<dbReference type="SMART" id="SM00852">
    <property type="entry name" value="MoCF_biosynth"/>
    <property type="match status" value="1"/>
</dbReference>
<keyword evidence="6" id="KW-0500">Molybdenum</keyword>
<dbReference type="RefSeq" id="WP_068862342.1">
    <property type="nucleotide sequence ID" value="NZ_LZYB01000001.1"/>
</dbReference>
<dbReference type="InterPro" id="IPR001453">
    <property type="entry name" value="MoaB/Mog_dom"/>
</dbReference>
<feature type="domain" description="MoaB/Mog" evidence="7">
    <location>
        <begin position="175"/>
        <end position="316"/>
    </location>
</feature>
<evidence type="ECO:0000313" key="9">
    <source>
        <dbReference type="Proteomes" id="UP000092484"/>
    </source>
</evidence>
<comment type="catalytic activity">
    <reaction evidence="5">
        <text>adenylyl-molybdopterin + molybdate = Mo-molybdopterin + AMP + H(+)</text>
        <dbReference type="Rhea" id="RHEA:35047"/>
        <dbReference type="ChEBI" id="CHEBI:15378"/>
        <dbReference type="ChEBI" id="CHEBI:36264"/>
        <dbReference type="ChEBI" id="CHEBI:62727"/>
        <dbReference type="ChEBI" id="CHEBI:71302"/>
        <dbReference type="ChEBI" id="CHEBI:456215"/>
        <dbReference type="EC" id="2.10.1.1"/>
    </reaction>
</comment>
<protein>
    <recommendedName>
        <fullName evidence="6">Molybdopterin molybdenumtransferase</fullName>
        <ecNumber evidence="6">2.10.1.1</ecNumber>
    </recommendedName>
</protein>
<dbReference type="SUPFAM" id="SSF63867">
    <property type="entry name" value="MoeA C-terminal domain-like"/>
    <property type="match status" value="1"/>
</dbReference>
<evidence type="ECO:0000256" key="4">
    <source>
        <dbReference type="ARBA" id="ARBA00023150"/>
    </source>
</evidence>
<keyword evidence="9" id="KW-1185">Reference proteome</keyword>
<dbReference type="InterPro" id="IPR038987">
    <property type="entry name" value="MoeA-like"/>
</dbReference>
<dbReference type="Gene3D" id="3.40.980.10">
    <property type="entry name" value="MoaB/Mog-like domain"/>
    <property type="match status" value="1"/>
</dbReference>
<dbReference type="Pfam" id="PF00994">
    <property type="entry name" value="MoCF_biosynth"/>
    <property type="match status" value="1"/>
</dbReference>
<reference evidence="8 9" key="1">
    <citation type="submission" date="2016-06" db="EMBL/GenBank/DDBJ databases">
        <title>Genome sequence of Porphyrobacter dokdonensis DSW-74.</title>
        <authorList>
            <person name="Kim J.F."/>
            <person name="Song J.Y."/>
        </authorList>
    </citation>
    <scope>NUCLEOTIDE SEQUENCE [LARGE SCALE GENOMIC DNA]</scope>
    <source>
        <strain evidence="8 9">DSW-74</strain>
    </source>
</reference>
<dbReference type="InterPro" id="IPR005110">
    <property type="entry name" value="MoeA_linker/N"/>
</dbReference>
<keyword evidence="4 6" id="KW-0501">Molybdenum cofactor biosynthesis</keyword>
<comment type="caution">
    <text evidence="8">The sequence shown here is derived from an EMBL/GenBank/DDBJ whole genome shotgun (WGS) entry which is preliminary data.</text>
</comment>
<dbReference type="GO" id="GO:0046872">
    <property type="term" value="F:metal ion binding"/>
    <property type="evidence" value="ECO:0007669"/>
    <property type="project" value="UniProtKB-UniRule"/>
</dbReference>
<dbReference type="PANTHER" id="PTHR10192">
    <property type="entry name" value="MOLYBDOPTERIN BIOSYNTHESIS PROTEIN"/>
    <property type="match status" value="1"/>
</dbReference>
<dbReference type="UniPathway" id="UPA00344"/>
<sequence>MSALLTLEEAQRRLLALAPETGTAPVDIHPRITGNRYLARDMVALRTQPAADLSAMDGYAIAPGRGPWRRVGESRAGAPFGGALEPGQCVRISTGAHMPPGSESVLIQENAQVDGDMVTASELPAPGRHVRKAGFDFRQGDCILARGTACTPATLALAVAAGHANLPLVEPPRIAVLDSGDELVPPGQPCGTHQIPASNGVMLGAMLHPLVGAVEALGPVADDRAALAAALKRAEDSHILVTSGGASVGDHDLIQQALKDWGATIAFWKVAIKPGKPLMVATREASWGRQVILGLPGNPVSSFVTAFLFALPLVRAAMGDASPLPRAVTMRAAEPLPAVGKRREFLRAVSNGGEVRLAGSQDSSALGALAAADCLIDRPAGSPAVSIGEPVCVFALGNG</sequence>
<evidence type="ECO:0000256" key="2">
    <source>
        <dbReference type="ARBA" id="ARBA00005046"/>
    </source>
</evidence>
<organism evidence="8 9">
    <name type="scientific">Erythrobacter dokdonensis DSW-74</name>
    <dbReference type="NCBI Taxonomy" id="1300349"/>
    <lineage>
        <taxon>Bacteria</taxon>
        <taxon>Pseudomonadati</taxon>
        <taxon>Pseudomonadota</taxon>
        <taxon>Alphaproteobacteria</taxon>
        <taxon>Sphingomonadales</taxon>
        <taxon>Erythrobacteraceae</taxon>
        <taxon>Erythrobacter/Porphyrobacter group</taxon>
        <taxon>Erythrobacter</taxon>
    </lineage>
</organism>
<dbReference type="GO" id="GO:0061599">
    <property type="term" value="F:molybdopterin molybdotransferase activity"/>
    <property type="evidence" value="ECO:0007669"/>
    <property type="project" value="UniProtKB-UniRule"/>
</dbReference>
<keyword evidence="6" id="KW-0808">Transferase</keyword>
<comment type="similarity">
    <text evidence="3 6">Belongs to the MoeA family.</text>
</comment>
<evidence type="ECO:0000256" key="1">
    <source>
        <dbReference type="ARBA" id="ARBA00002901"/>
    </source>
</evidence>